<evidence type="ECO:0000259" key="2">
    <source>
        <dbReference type="PROSITE" id="PS50011"/>
    </source>
</evidence>
<dbReference type="AlphaFoldDB" id="A0AAW0FIX7"/>
<evidence type="ECO:0000313" key="3">
    <source>
        <dbReference type="EMBL" id="KAK7680182.1"/>
    </source>
</evidence>
<dbReference type="InterPro" id="IPR011009">
    <property type="entry name" value="Kinase-like_dom_sf"/>
</dbReference>
<dbReference type="PROSITE" id="PS50011">
    <property type="entry name" value="PROTEIN_KINASE_DOM"/>
    <property type="match status" value="1"/>
</dbReference>
<dbReference type="Proteomes" id="UP001385951">
    <property type="component" value="Unassembled WGS sequence"/>
</dbReference>
<feature type="domain" description="Protein kinase" evidence="2">
    <location>
        <begin position="53"/>
        <end position="306"/>
    </location>
</feature>
<proteinExistence type="predicted"/>
<accession>A0AAW0FIX7</accession>
<evidence type="ECO:0000313" key="4">
    <source>
        <dbReference type="Proteomes" id="UP001385951"/>
    </source>
</evidence>
<dbReference type="InterPro" id="IPR000719">
    <property type="entry name" value="Prot_kinase_dom"/>
</dbReference>
<dbReference type="GO" id="GO:0005524">
    <property type="term" value="F:ATP binding"/>
    <property type="evidence" value="ECO:0007669"/>
    <property type="project" value="InterPro"/>
</dbReference>
<organism evidence="3 4">
    <name type="scientific">Cerrena zonata</name>
    <dbReference type="NCBI Taxonomy" id="2478898"/>
    <lineage>
        <taxon>Eukaryota</taxon>
        <taxon>Fungi</taxon>
        <taxon>Dikarya</taxon>
        <taxon>Basidiomycota</taxon>
        <taxon>Agaricomycotina</taxon>
        <taxon>Agaricomycetes</taxon>
        <taxon>Polyporales</taxon>
        <taxon>Cerrenaceae</taxon>
        <taxon>Cerrena</taxon>
    </lineage>
</organism>
<evidence type="ECO:0000256" key="1">
    <source>
        <dbReference type="SAM" id="MobiDB-lite"/>
    </source>
</evidence>
<comment type="caution">
    <text evidence="3">The sequence shown here is derived from an EMBL/GenBank/DDBJ whole genome shotgun (WGS) entry which is preliminary data.</text>
</comment>
<keyword evidence="4" id="KW-1185">Reference proteome</keyword>
<dbReference type="SUPFAM" id="SSF56112">
    <property type="entry name" value="Protein kinase-like (PK-like)"/>
    <property type="match status" value="1"/>
</dbReference>
<dbReference type="GO" id="GO:0004672">
    <property type="term" value="F:protein kinase activity"/>
    <property type="evidence" value="ECO:0007669"/>
    <property type="project" value="InterPro"/>
</dbReference>
<dbReference type="InterPro" id="IPR052396">
    <property type="entry name" value="Meiotic_Drive_Suppr_Kinase"/>
</dbReference>
<name>A0AAW0FIX7_9APHY</name>
<feature type="region of interest" description="Disordered" evidence="1">
    <location>
        <begin position="1"/>
        <end position="30"/>
    </location>
</feature>
<dbReference type="EMBL" id="JASBNA010000051">
    <property type="protein sequence ID" value="KAK7680182.1"/>
    <property type="molecule type" value="Genomic_DNA"/>
</dbReference>
<gene>
    <name evidence="3" type="ORF">QCA50_016691</name>
</gene>
<dbReference type="PANTHER" id="PTHR37171">
    <property type="entry name" value="SERINE/THREONINE-PROTEIN KINASE YRZF-RELATED"/>
    <property type="match status" value="1"/>
</dbReference>
<reference evidence="3 4" key="1">
    <citation type="submission" date="2022-09" db="EMBL/GenBank/DDBJ databases">
        <authorList>
            <person name="Palmer J.M."/>
        </authorList>
    </citation>
    <scope>NUCLEOTIDE SEQUENCE [LARGE SCALE GENOMIC DNA]</scope>
    <source>
        <strain evidence="3 4">DSM 7382</strain>
    </source>
</reference>
<dbReference type="PANTHER" id="PTHR37171:SF1">
    <property type="entry name" value="SERINE_THREONINE-PROTEIN KINASE YRZF-RELATED"/>
    <property type="match status" value="1"/>
</dbReference>
<dbReference type="Gene3D" id="1.10.510.10">
    <property type="entry name" value="Transferase(Phosphotransferase) domain 1"/>
    <property type="match status" value="1"/>
</dbReference>
<sequence>MSNGTDEGNTEVDYHLDSDPPQPTRDPHEVPVYYRPESQLEIQLAHSAMTRQFTVVRPITPFTTSQVLLVRETNNPGGGEIVLKIYDPRFMVNVRRVIKRTWDPEVEARSVELRQMNPIPDAFAGLPNFCALKKPEELENYVFLRARSDFASELKAYRQLQPLQGKGLPRLFGHGTLTSASMLPDGQPRYINPSALILEFVPNSTPLRDADPAMLRPDLIRSLLETVDSFHTFNVIHADPNPGNILFSPDRAVIIDFGEAYFRSEEESDEDWANAVFDEGDLRWCKIWITKRLGVESLDDYLSTVV</sequence>
<protein>
    <recommendedName>
        <fullName evidence="2">Protein kinase domain-containing protein</fullName>
    </recommendedName>
</protein>